<dbReference type="SUPFAM" id="SSF56176">
    <property type="entry name" value="FAD-binding/transporter-associated domain-like"/>
    <property type="match status" value="1"/>
</dbReference>
<dbReference type="InterPro" id="IPR016164">
    <property type="entry name" value="FAD-linked_Oxase-like_C"/>
</dbReference>
<dbReference type="InterPro" id="IPR016169">
    <property type="entry name" value="FAD-bd_PCMH_sub2"/>
</dbReference>
<dbReference type="Gene3D" id="3.30.465.10">
    <property type="match status" value="1"/>
</dbReference>
<name>A0A1E7QA92_9GAMM</name>
<dbReference type="OrthoDB" id="9811557at2"/>
<dbReference type="InterPro" id="IPR016166">
    <property type="entry name" value="FAD-bd_PCMH"/>
</dbReference>
<evidence type="ECO:0000256" key="2">
    <source>
        <dbReference type="ARBA" id="ARBA00022630"/>
    </source>
</evidence>
<keyword evidence="2" id="KW-0285">Flavoprotein</keyword>
<evidence type="ECO:0000313" key="6">
    <source>
        <dbReference type="Proteomes" id="UP000242258"/>
    </source>
</evidence>
<protein>
    <submittedName>
        <fullName evidence="5">FAD-binding protein</fullName>
    </submittedName>
</protein>
<dbReference type="GO" id="GO:0008720">
    <property type="term" value="F:D-lactate dehydrogenase (NAD+) activity"/>
    <property type="evidence" value="ECO:0007669"/>
    <property type="project" value="TreeGrafter"/>
</dbReference>
<dbReference type="Proteomes" id="UP000242258">
    <property type="component" value="Unassembled WGS sequence"/>
</dbReference>
<dbReference type="PANTHER" id="PTHR11748">
    <property type="entry name" value="D-LACTATE DEHYDROGENASE"/>
    <property type="match status" value="1"/>
</dbReference>
<organism evidence="5 6">
    <name type="scientific">Rheinheimera salexigens</name>
    <dbReference type="NCBI Taxonomy" id="1628148"/>
    <lineage>
        <taxon>Bacteria</taxon>
        <taxon>Pseudomonadati</taxon>
        <taxon>Pseudomonadota</taxon>
        <taxon>Gammaproteobacteria</taxon>
        <taxon>Chromatiales</taxon>
        <taxon>Chromatiaceae</taxon>
        <taxon>Rheinheimera</taxon>
    </lineage>
</organism>
<feature type="domain" description="FAD-binding PCMH-type" evidence="4">
    <location>
        <begin position="38"/>
        <end position="226"/>
    </location>
</feature>
<evidence type="ECO:0000259" key="4">
    <source>
        <dbReference type="PROSITE" id="PS51387"/>
    </source>
</evidence>
<comment type="similarity">
    <text evidence="1">Belongs to the FAD-binding oxidoreductase/transferase type 4 family.</text>
</comment>
<dbReference type="PROSITE" id="PS51387">
    <property type="entry name" value="FAD_PCMH"/>
    <property type="match status" value="1"/>
</dbReference>
<dbReference type="SUPFAM" id="SSF55103">
    <property type="entry name" value="FAD-linked oxidases, C-terminal domain"/>
    <property type="match status" value="1"/>
</dbReference>
<dbReference type="AlphaFoldDB" id="A0A1E7QA92"/>
<sequence>MQLLNKSTLSEQLVSVLGASEVKTDQESCVLYSQDVYAKDKPCAIVIKPSCAKKLAQAVSIITQAGYSVVARGGGMSYTGGYVPKEQHSVVVDMSALNKVLEVNTKDMYVTVESGCSWEKLYTTLKEHKLRTPFWGTLSGRFATVGGSLSQNGIFWGSAQHGFAVDSVLSLDVILSDGTTLTTGSAAKKGTQPFARHFGPDLTGLFCNDSATFGIKTKATLRLIPEALHKGSTSISFMEFEHQAELMSEVARQGLASECFGFDPFLQGQRMQRESLGKDIKSLFGVMKAAGGVGKALKAGSKIALAGRDFIESECWSVHFLVEDWTEQGVELKLNKINQLAKDLQGKVVENTIPKVMSANPFGPVNNMVGPKGERWVPIHALVPHSKVQEAYLATEAVFNKHAALIEQYNIGIGYLLATVSSTVFVIEPVFFWPDELNELHKHALEPAHLKRLPGFTANPAASNAMAVIRADLISKYAESGYIHMQLGKSYQFKQVLDAENYQLLTDIKKRFDPNNRLNPGCLGFD</sequence>
<dbReference type="EMBL" id="MKEK01000001">
    <property type="protein sequence ID" value="OEY71066.1"/>
    <property type="molecule type" value="Genomic_DNA"/>
</dbReference>
<comment type="caution">
    <text evidence="5">The sequence shown here is derived from an EMBL/GenBank/DDBJ whole genome shotgun (WGS) entry which is preliminary data.</text>
</comment>
<dbReference type="PANTHER" id="PTHR11748:SF111">
    <property type="entry name" value="D-LACTATE DEHYDROGENASE, MITOCHONDRIAL-RELATED"/>
    <property type="match status" value="1"/>
</dbReference>
<dbReference type="RefSeq" id="WP_070050850.1">
    <property type="nucleotide sequence ID" value="NZ_CBCSDO010000010.1"/>
</dbReference>
<reference evidence="6" key="1">
    <citation type="submission" date="2016-09" db="EMBL/GenBank/DDBJ databases">
        <authorList>
            <person name="Wan X."/>
            <person name="Hou S."/>
        </authorList>
    </citation>
    <scope>NUCLEOTIDE SEQUENCE [LARGE SCALE GENOMIC DNA]</scope>
    <source>
        <strain evidence="6">KH87</strain>
    </source>
</reference>
<keyword evidence="6" id="KW-1185">Reference proteome</keyword>
<evidence type="ECO:0000313" key="5">
    <source>
        <dbReference type="EMBL" id="OEY71066.1"/>
    </source>
</evidence>
<dbReference type="STRING" id="1628148.BI198_11630"/>
<dbReference type="GO" id="GO:0071949">
    <property type="term" value="F:FAD binding"/>
    <property type="evidence" value="ECO:0007669"/>
    <property type="project" value="InterPro"/>
</dbReference>
<dbReference type="GO" id="GO:0004458">
    <property type="term" value="F:D-lactate dehydrogenase (cytochrome) activity"/>
    <property type="evidence" value="ECO:0007669"/>
    <property type="project" value="TreeGrafter"/>
</dbReference>
<proteinExistence type="inferred from homology"/>
<evidence type="ECO:0000256" key="1">
    <source>
        <dbReference type="ARBA" id="ARBA00008000"/>
    </source>
</evidence>
<keyword evidence="3" id="KW-0274">FAD</keyword>
<dbReference type="InterPro" id="IPR036318">
    <property type="entry name" value="FAD-bd_PCMH-like_sf"/>
</dbReference>
<dbReference type="InterPro" id="IPR006094">
    <property type="entry name" value="Oxid_FAD_bind_N"/>
</dbReference>
<evidence type="ECO:0000256" key="3">
    <source>
        <dbReference type="ARBA" id="ARBA00022827"/>
    </source>
</evidence>
<dbReference type="GO" id="GO:1903457">
    <property type="term" value="P:lactate catabolic process"/>
    <property type="evidence" value="ECO:0007669"/>
    <property type="project" value="TreeGrafter"/>
</dbReference>
<gene>
    <name evidence="5" type="ORF">BI198_11630</name>
</gene>
<accession>A0A1E7QA92</accession>
<dbReference type="Pfam" id="PF01565">
    <property type="entry name" value="FAD_binding_4"/>
    <property type="match status" value="1"/>
</dbReference>